<dbReference type="PRINTS" id="PR00455">
    <property type="entry name" value="HTHTETR"/>
</dbReference>
<dbReference type="Gene3D" id="1.10.357.10">
    <property type="entry name" value="Tetracycline Repressor, domain 2"/>
    <property type="match status" value="1"/>
</dbReference>
<dbReference type="OrthoDB" id="2373640at2"/>
<protein>
    <submittedName>
        <fullName evidence="4">Transcriptional regulator, TetR family</fullName>
    </submittedName>
</protein>
<keyword evidence="1 2" id="KW-0238">DNA-binding</keyword>
<evidence type="ECO:0000256" key="2">
    <source>
        <dbReference type="PROSITE-ProRule" id="PRU00335"/>
    </source>
</evidence>
<dbReference type="AlphaFoldDB" id="A0A1I2CMX9"/>
<name>A0A1I2CMX9_9BACL</name>
<proteinExistence type="predicted"/>
<dbReference type="EMBL" id="FONN01000005">
    <property type="protein sequence ID" value="SFE69584.1"/>
    <property type="molecule type" value="Genomic_DNA"/>
</dbReference>
<dbReference type="Pfam" id="PF00440">
    <property type="entry name" value="TetR_N"/>
    <property type="match status" value="1"/>
</dbReference>
<evidence type="ECO:0000259" key="3">
    <source>
        <dbReference type="PROSITE" id="PS50977"/>
    </source>
</evidence>
<feature type="DNA-binding region" description="H-T-H motif" evidence="2">
    <location>
        <begin position="37"/>
        <end position="56"/>
    </location>
</feature>
<dbReference type="InterPro" id="IPR001647">
    <property type="entry name" value="HTH_TetR"/>
</dbReference>
<organism evidence="4 5">
    <name type="scientific">Paenibacillus algorifonticola</name>
    <dbReference type="NCBI Taxonomy" id="684063"/>
    <lineage>
        <taxon>Bacteria</taxon>
        <taxon>Bacillati</taxon>
        <taxon>Bacillota</taxon>
        <taxon>Bacilli</taxon>
        <taxon>Bacillales</taxon>
        <taxon>Paenibacillaceae</taxon>
        <taxon>Paenibacillus</taxon>
    </lineage>
</organism>
<dbReference type="PANTHER" id="PTHR43479">
    <property type="entry name" value="ACREF/ENVCD OPERON REPRESSOR-RELATED"/>
    <property type="match status" value="1"/>
</dbReference>
<accession>A0A1I2CMX9</accession>
<sequence>MSPRTKEQNEEIRKQRSQEILQAAIVVYAEKGYAASEIGEIAERAGLARGLVYHYFKNKQALFQQLYTYMMDRTEQFAKSHFGQAGSAFDLFNGYARMVCKQVLEEPAVSHFYMRISMDVPYLFPAESFSPFEWVKSFMQPMELAIVRGISEQTIRPGNASLMAMQFWGAVSQGMNYLEKRQQELVAQEALESEVLEQLEMILEQVIESALAVIKPS</sequence>
<dbReference type="PANTHER" id="PTHR43479:SF11">
    <property type="entry name" value="ACREF_ENVCD OPERON REPRESSOR-RELATED"/>
    <property type="match status" value="1"/>
</dbReference>
<feature type="domain" description="HTH tetR-type" evidence="3">
    <location>
        <begin position="14"/>
        <end position="74"/>
    </location>
</feature>
<dbReference type="InterPro" id="IPR009057">
    <property type="entry name" value="Homeodomain-like_sf"/>
</dbReference>
<dbReference type="PROSITE" id="PS50977">
    <property type="entry name" value="HTH_TETR_2"/>
    <property type="match status" value="1"/>
</dbReference>
<dbReference type="InterPro" id="IPR050624">
    <property type="entry name" value="HTH-type_Tx_Regulator"/>
</dbReference>
<dbReference type="SUPFAM" id="SSF46689">
    <property type="entry name" value="Homeodomain-like"/>
    <property type="match status" value="1"/>
</dbReference>
<keyword evidence="5" id="KW-1185">Reference proteome</keyword>
<dbReference type="RefSeq" id="WP_082110833.1">
    <property type="nucleotide sequence ID" value="NZ_FONN01000005.1"/>
</dbReference>
<dbReference type="GO" id="GO:0003677">
    <property type="term" value="F:DNA binding"/>
    <property type="evidence" value="ECO:0007669"/>
    <property type="project" value="UniProtKB-UniRule"/>
</dbReference>
<reference evidence="5" key="1">
    <citation type="submission" date="2016-10" db="EMBL/GenBank/DDBJ databases">
        <authorList>
            <person name="Varghese N."/>
            <person name="Submissions S."/>
        </authorList>
    </citation>
    <scope>NUCLEOTIDE SEQUENCE [LARGE SCALE GENOMIC DNA]</scope>
    <source>
        <strain evidence="5">CGMCC 1.10223</strain>
    </source>
</reference>
<evidence type="ECO:0000313" key="4">
    <source>
        <dbReference type="EMBL" id="SFE69584.1"/>
    </source>
</evidence>
<evidence type="ECO:0000313" key="5">
    <source>
        <dbReference type="Proteomes" id="UP000183410"/>
    </source>
</evidence>
<gene>
    <name evidence="4" type="ORF">SAMN04487969_105164</name>
</gene>
<evidence type="ECO:0000256" key="1">
    <source>
        <dbReference type="ARBA" id="ARBA00023125"/>
    </source>
</evidence>
<dbReference type="Proteomes" id="UP000183410">
    <property type="component" value="Unassembled WGS sequence"/>
</dbReference>